<accession>A0A1H9VRA7</accession>
<reference evidence="2" key="1">
    <citation type="submission" date="2016-10" db="EMBL/GenBank/DDBJ databases">
        <authorList>
            <person name="Varghese N."/>
            <person name="Submissions S."/>
        </authorList>
    </citation>
    <scope>NUCLEOTIDE SEQUENCE [LARGE SCALE GENOMIC DNA]</scope>
    <source>
        <strain evidence="2">CGMCC 1.6495</strain>
    </source>
</reference>
<sequence length="294" mass="33721">MPYWMNLLMSLLANFPVSDASHAATYRHLALMREFAEALGHGHFEERSDKWRPAQWSSARRLVGIPLQQLDMSQLQKRLPTLLESLGMPSRDQGNFLAASQCGQRPHYLHLGVEEQRCKVYWETPMPSAPPTQRFSLYRAWKWQAGEPAADCSDYVLACSAEEARRWINDQLKDMPEPLGDLVEHLEIQFALKQVSWPPISVRIEEHRLGQATPRHSINLHVHAAQMPLGRIAGPLFGLARHWQLGPRMLVQRWLGRYGDKLLSNISLGVDHLGRPFFTCYYGGHVAKRPNQEY</sequence>
<gene>
    <name evidence="1" type="ORF">SAMN04487958_11082</name>
</gene>
<dbReference type="EMBL" id="FOGS01000010">
    <property type="protein sequence ID" value="SES23773.1"/>
    <property type="molecule type" value="Genomic_DNA"/>
</dbReference>
<dbReference type="Proteomes" id="UP000198505">
    <property type="component" value="Unassembled WGS sequence"/>
</dbReference>
<evidence type="ECO:0000313" key="1">
    <source>
        <dbReference type="EMBL" id="SES23773.1"/>
    </source>
</evidence>
<name>A0A1H9VRA7_9GAMM</name>
<dbReference type="STRING" id="416874.SAMN04487958_11082"/>
<proteinExistence type="predicted"/>
<keyword evidence="2" id="KW-1185">Reference proteome</keyword>
<evidence type="ECO:0000313" key="2">
    <source>
        <dbReference type="Proteomes" id="UP000198505"/>
    </source>
</evidence>
<organism evidence="1 2">
    <name type="scientific">Vreelandella subterranea</name>
    <dbReference type="NCBI Taxonomy" id="416874"/>
    <lineage>
        <taxon>Bacteria</taxon>
        <taxon>Pseudomonadati</taxon>
        <taxon>Pseudomonadota</taxon>
        <taxon>Gammaproteobacteria</taxon>
        <taxon>Oceanospirillales</taxon>
        <taxon>Halomonadaceae</taxon>
        <taxon>Vreelandella</taxon>
    </lineage>
</organism>
<protein>
    <submittedName>
        <fullName evidence="1">Uncharacterized protein</fullName>
    </submittedName>
</protein>
<dbReference type="AlphaFoldDB" id="A0A1H9VRA7"/>